<keyword evidence="4" id="KW-1185">Reference proteome</keyword>
<sequence>MYYYGRDKKRRAKKRLKQGLVALALVGIIAVSYFLFSGTNTDDLAAVDPVENSLQARRILAGNRQPNPGKADNHPDPKKVETGKEDYQTAIIPKEEKGSDFATKDDGKKVDSGEVSSEGKHLGSFYEVKSVAHFYSKPVEKARRKEVINYWNHSYASIKPKDEKNGFIYVEFKYPLGQTTKGWLRKKDLKQVNTVYGNNKD</sequence>
<keyword evidence="2" id="KW-1133">Transmembrane helix</keyword>
<feature type="region of interest" description="Disordered" evidence="1">
    <location>
        <begin position="61"/>
        <end position="88"/>
    </location>
</feature>
<dbReference type="EMBL" id="BJYT01000016">
    <property type="protein sequence ID" value="GEO11128.1"/>
    <property type="molecule type" value="Genomic_DNA"/>
</dbReference>
<keyword evidence="2" id="KW-0472">Membrane</keyword>
<dbReference type="Proteomes" id="UP000321513">
    <property type="component" value="Unassembled WGS sequence"/>
</dbReference>
<comment type="caution">
    <text evidence="3">The sequence shown here is derived from an EMBL/GenBank/DDBJ whole genome shotgun (WGS) entry which is preliminary data.</text>
</comment>
<name>A0A512BGP2_9BACT</name>
<evidence type="ECO:0000313" key="3">
    <source>
        <dbReference type="EMBL" id="GEO11128.1"/>
    </source>
</evidence>
<dbReference type="OrthoDB" id="9813021at2"/>
<keyword evidence="2" id="KW-0812">Transmembrane</keyword>
<organism evidence="3 4">
    <name type="scientific">Segetibacter aerophilus</name>
    <dbReference type="NCBI Taxonomy" id="670293"/>
    <lineage>
        <taxon>Bacteria</taxon>
        <taxon>Pseudomonadati</taxon>
        <taxon>Bacteroidota</taxon>
        <taxon>Chitinophagia</taxon>
        <taxon>Chitinophagales</taxon>
        <taxon>Chitinophagaceae</taxon>
        <taxon>Segetibacter</taxon>
    </lineage>
</organism>
<accession>A0A512BGP2</accession>
<evidence type="ECO:0000256" key="2">
    <source>
        <dbReference type="SAM" id="Phobius"/>
    </source>
</evidence>
<protein>
    <submittedName>
        <fullName evidence="3">Uncharacterized protein</fullName>
    </submittedName>
</protein>
<proteinExistence type="predicted"/>
<feature type="compositionally biased region" description="Basic and acidic residues" evidence="1">
    <location>
        <begin position="71"/>
        <end position="88"/>
    </location>
</feature>
<evidence type="ECO:0000313" key="4">
    <source>
        <dbReference type="Proteomes" id="UP000321513"/>
    </source>
</evidence>
<gene>
    <name evidence="3" type="ORF">SAE01_36240</name>
</gene>
<evidence type="ECO:0000256" key="1">
    <source>
        <dbReference type="SAM" id="MobiDB-lite"/>
    </source>
</evidence>
<reference evidence="3 4" key="1">
    <citation type="submission" date="2019-07" db="EMBL/GenBank/DDBJ databases">
        <title>Whole genome shotgun sequence of Segetibacter aerophilus NBRC 106135.</title>
        <authorList>
            <person name="Hosoyama A."/>
            <person name="Uohara A."/>
            <person name="Ohji S."/>
            <person name="Ichikawa N."/>
        </authorList>
    </citation>
    <scope>NUCLEOTIDE SEQUENCE [LARGE SCALE GENOMIC DNA]</scope>
    <source>
        <strain evidence="3 4">NBRC 106135</strain>
    </source>
</reference>
<feature type="transmembrane region" description="Helical" evidence="2">
    <location>
        <begin position="20"/>
        <end position="36"/>
    </location>
</feature>
<dbReference type="AlphaFoldDB" id="A0A512BGP2"/>
<dbReference type="RefSeq" id="WP_147205239.1">
    <property type="nucleotide sequence ID" value="NZ_BJYT01000016.1"/>
</dbReference>